<dbReference type="EMBL" id="JBANDX010000236">
    <property type="protein sequence ID" value="MEL0611407.1"/>
    <property type="molecule type" value="Genomic_DNA"/>
</dbReference>
<keyword evidence="4" id="KW-1185">Reference proteome</keyword>
<dbReference type="GO" id="GO:0004590">
    <property type="term" value="F:orotidine-5'-phosphate decarboxylase activity"/>
    <property type="evidence" value="ECO:0007669"/>
    <property type="project" value="UniProtKB-EC"/>
</dbReference>
<dbReference type="RefSeq" id="WP_341636250.1">
    <property type="nucleotide sequence ID" value="NZ_JBANDX010000236.1"/>
</dbReference>
<dbReference type="PANTHER" id="PTHR35039:SF3">
    <property type="entry name" value="3-KETO-L-GULONATE-6-PHOSPHATE DECARBOXYLASE SGBH-RELATED"/>
    <property type="match status" value="1"/>
</dbReference>
<organism evidence="3 4">
    <name type="scientific">Vibrio echinoideorum</name>
    <dbReference type="NCBI Taxonomy" id="2100116"/>
    <lineage>
        <taxon>Bacteria</taxon>
        <taxon>Pseudomonadati</taxon>
        <taxon>Pseudomonadota</taxon>
        <taxon>Gammaproteobacteria</taxon>
        <taxon>Vibrionales</taxon>
        <taxon>Vibrionaceae</taxon>
        <taxon>Vibrio</taxon>
    </lineage>
</organism>
<reference evidence="3 4" key="1">
    <citation type="submission" date="2024-02" db="EMBL/GenBank/DDBJ databases">
        <title>Bacteria isolated from the canopy kelp, Nereocystis luetkeana.</title>
        <authorList>
            <person name="Pfister C.A."/>
            <person name="Younker I.T."/>
            <person name="Light S.H."/>
        </authorList>
    </citation>
    <scope>NUCLEOTIDE SEQUENCE [LARGE SCALE GENOMIC DNA]</scope>
    <source>
        <strain evidence="3 4">TI.1.15</strain>
    </source>
</reference>
<dbReference type="SUPFAM" id="SSF51366">
    <property type="entry name" value="Ribulose-phoshate binding barrel"/>
    <property type="match status" value="1"/>
</dbReference>
<dbReference type="Gene3D" id="3.20.20.70">
    <property type="entry name" value="Aldolase class I"/>
    <property type="match status" value="1"/>
</dbReference>
<name>A0ABU9FYU4_9VIBR</name>
<evidence type="ECO:0000256" key="1">
    <source>
        <dbReference type="ARBA" id="ARBA00023239"/>
    </source>
</evidence>
<dbReference type="Pfam" id="PF00215">
    <property type="entry name" value="OMPdecase"/>
    <property type="match status" value="1"/>
</dbReference>
<feature type="domain" description="Orotidine 5'-phosphate decarboxylase" evidence="2">
    <location>
        <begin position="1"/>
        <end position="70"/>
    </location>
</feature>
<keyword evidence="1 3" id="KW-0456">Lyase</keyword>
<dbReference type="InterPro" id="IPR011060">
    <property type="entry name" value="RibuloseP-bd_barrel"/>
</dbReference>
<evidence type="ECO:0000313" key="3">
    <source>
        <dbReference type="EMBL" id="MEL0611407.1"/>
    </source>
</evidence>
<dbReference type="InterPro" id="IPR001754">
    <property type="entry name" value="OMPdeCOase_dom"/>
</dbReference>
<gene>
    <name evidence="3" type="ORF">V8Z71_24345</name>
</gene>
<evidence type="ECO:0000259" key="2">
    <source>
        <dbReference type="Pfam" id="PF00215"/>
    </source>
</evidence>
<accession>A0ABU9FYU4</accession>
<comment type="caution">
    <text evidence="3">The sequence shown here is derived from an EMBL/GenBank/DDBJ whole genome shotgun (WGS) entry which is preliminary data.</text>
</comment>
<feature type="non-terminal residue" evidence="3">
    <location>
        <position position="1"/>
    </location>
</feature>
<dbReference type="InterPro" id="IPR013785">
    <property type="entry name" value="Aldolase_TIM"/>
</dbReference>
<dbReference type="PANTHER" id="PTHR35039">
    <property type="entry name" value="3-KETO-L-GULONATE-6-PHOSPHATE DECARBOXYLASE SGBH-RELATED"/>
    <property type="match status" value="1"/>
</dbReference>
<proteinExistence type="predicted"/>
<feature type="non-terminal residue" evidence="3">
    <location>
        <position position="71"/>
    </location>
</feature>
<protein>
    <submittedName>
        <fullName evidence="3">Orotidine 5'-phosphate decarboxylase / HUMPS family protein</fullName>
        <ecNumber evidence="3">4.1.1.23</ecNumber>
    </submittedName>
</protein>
<evidence type="ECO:0000313" key="4">
    <source>
        <dbReference type="Proteomes" id="UP001377160"/>
    </source>
</evidence>
<dbReference type="Proteomes" id="UP001377160">
    <property type="component" value="Unassembled WGS sequence"/>
</dbReference>
<dbReference type="EC" id="4.1.1.23" evidence="3"/>
<sequence length="71" mass="7656">LKTTDGGAILARMAFEACADWITVSASAHIATIGACKKVSDEFNGEIHIEIFGNWRMDDAQSWVDLGISQA</sequence>